<organism evidence="1 2">
    <name type="scientific">Dentiscutata heterogama</name>
    <dbReference type="NCBI Taxonomy" id="1316150"/>
    <lineage>
        <taxon>Eukaryota</taxon>
        <taxon>Fungi</taxon>
        <taxon>Fungi incertae sedis</taxon>
        <taxon>Mucoromycota</taxon>
        <taxon>Glomeromycotina</taxon>
        <taxon>Glomeromycetes</taxon>
        <taxon>Diversisporales</taxon>
        <taxon>Gigasporaceae</taxon>
        <taxon>Dentiscutata</taxon>
    </lineage>
</organism>
<proteinExistence type="predicted"/>
<reference evidence="1" key="1">
    <citation type="submission" date="2021-06" db="EMBL/GenBank/DDBJ databases">
        <authorList>
            <person name="Kallberg Y."/>
            <person name="Tangrot J."/>
            <person name="Rosling A."/>
        </authorList>
    </citation>
    <scope>NUCLEOTIDE SEQUENCE</scope>
    <source>
        <strain evidence="1">IL203A</strain>
    </source>
</reference>
<dbReference type="Proteomes" id="UP000789702">
    <property type="component" value="Unassembled WGS sequence"/>
</dbReference>
<accession>A0ACA9PMG6</accession>
<name>A0ACA9PMG6_9GLOM</name>
<gene>
    <name evidence="1" type="ORF">DHETER_LOCUS12283</name>
</gene>
<protein>
    <submittedName>
        <fullName evidence="1">16667_t:CDS:1</fullName>
    </submittedName>
</protein>
<evidence type="ECO:0000313" key="1">
    <source>
        <dbReference type="EMBL" id="CAG8711374.1"/>
    </source>
</evidence>
<keyword evidence="2" id="KW-1185">Reference proteome</keyword>
<sequence length="62" mass="7098">PNHIPFDLSLQLFKKEEFGSQFFLFCLCCKLDESLALSLSSTLPPPGGVVWYICDNRRIEMC</sequence>
<evidence type="ECO:0000313" key="2">
    <source>
        <dbReference type="Proteomes" id="UP000789702"/>
    </source>
</evidence>
<feature type="non-terminal residue" evidence="1">
    <location>
        <position position="1"/>
    </location>
</feature>
<comment type="caution">
    <text evidence="1">The sequence shown here is derived from an EMBL/GenBank/DDBJ whole genome shotgun (WGS) entry which is preliminary data.</text>
</comment>
<dbReference type="EMBL" id="CAJVPU010029642">
    <property type="protein sequence ID" value="CAG8711374.1"/>
    <property type="molecule type" value="Genomic_DNA"/>
</dbReference>